<feature type="domain" description="AMP-dependent synthetase/ligase" evidence="1">
    <location>
        <begin position="45"/>
        <end position="424"/>
    </location>
</feature>
<evidence type="ECO:0000259" key="1">
    <source>
        <dbReference type="Pfam" id="PF00501"/>
    </source>
</evidence>
<dbReference type="EMBL" id="JSUQ01000021">
    <property type="protein sequence ID" value="KHQ50887.1"/>
    <property type="molecule type" value="Genomic_DNA"/>
</dbReference>
<dbReference type="PANTHER" id="PTHR24096:SF420">
    <property type="entry name" value="LONG-CHAIN-FATTY-ACID--COA LIGASE-RELATED"/>
    <property type="match status" value="1"/>
</dbReference>
<dbReference type="SUPFAM" id="SSF56801">
    <property type="entry name" value="Acetyl-CoA synthetase-like"/>
    <property type="match status" value="1"/>
</dbReference>
<proteinExistence type="predicted"/>
<dbReference type="AlphaFoldDB" id="A0A0B3RSE1"/>
<gene>
    <name evidence="2" type="ORF">OA50_04599</name>
</gene>
<comment type="caution">
    <text evidence="2">The sequence shown here is derived from an EMBL/GenBank/DDBJ whole genome shotgun (WGS) entry which is preliminary data.</text>
</comment>
<name>A0A0B3RSE1_9RHOB</name>
<keyword evidence="3" id="KW-1185">Reference proteome</keyword>
<accession>A0A0B3RSE1</accession>
<dbReference type="InterPro" id="IPR042099">
    <property type="entry name" value="ANL_N_sf"/>
</dbReference>
<dbReference type="PROSITE" id="PS00455">
    <property type="entry name" value="AMP_BINDING"/>
    <property type="match status" value="1"/>
</dbReference>
<dbReference type="PANTHER" id="PTHR24096">
    <property type="entry name" value="LONG-CHAIN-FATTY-ACID--COA LIGASE"/>
    <property type="match status" value="1"/>
</dbReference>
<sequence length="613" mass="66244">MTEMRPVRLWQPRVRQETRDDGTILVWQEEPLGPYPRCLSEKIAHWAGVTPDHLWMAERDDAGDWRGHSYAELADLTERVGGALLDLGLSVDRPLLILSGNSLDHAVIALSAQHVGIPSAAIAPAYALTGPDYPKLADIARQITPGAVFADRLDAFAPAIRKVLDPDLPIITGAGELPGHRILRWDDFKRTEPTEAARAAARAVTPDTVAKFLFTSGTTGSPKAVITTQRMLCSNMAMVQDCYAFMKEEPPVLVDWAPWNHVASGSKVFNMALYNGGTFYIDKGNPGPQGIEETIRNLREIAPTWYFNVPVGYDALIRAMQADTDLARTFFSRVKLLLYAGAGMATHTWEALKTLSEQTVGARTLLSTGLGATETAPFALTCVEEQDLPGNVGVPAKGVTIKLVPTGGKLELRIKGPLVTPGYWRAPELTAQAFDEEGFYKLGDAVRFAVPGDAAQGFFFDGRIAENFKLNTGTWVAVGALRAKLVDALGGLARDAVITGEGQNELGALLVPSRAGAEALVPDGAALDDAALWSRPEVRTALQERLARLAQEATGSSMRIARAIVMIDPLDLNAGEVTDKGSVNQRAVLNNRGDLVRRLYAGDPEVILARSPR</sequence>
<dbReference type="OrthoDB" id="9803968at2"/>
<evidence type="ECO:0000313" key="3">
    <source>
        <dbReference type="Proteomes" id="UP000030960"/>
    </source>
</evidence>
<dbReference type="STRING" id="561184.SAMN05216376_10446"/>
<dbReference type="PATRIC" id="fig|1515334.3.peg.4624"/>
<dbReference type="Gene3D" id="3.40.50.12780">
    <property type="entry name" value="N-terminal domain of ligase-like"/>
    <property type="match status" value="1"/>
</dbReference>
<organism evidence="2 3">
    <name type="scientific">Mameliella alba</name>
    <dbReference type="NCBI Taxonomy" id="561184"/>
    <lineage>
        <taxon>Bacteria</taxon>
        <taxon>Pseudomonadati</taxon>
        <taxon>Pseudomonadota</taxon>
        <taxon>Alphaproteobacteria</taxon>
        <taxon>Rhodobacterales</taxon>
        <taxon>Roseobacteraceae</taxon>
        <taxon>Mameliella</taxon>
    </lineage>
</organism>
<dbReference type="RefSeq" id="WP_139022699.1">
    <property type="nucleotide sequence ID" value="NZ_JSUQ01000021.1"/>
</dbReference>
<dbReference type="InterPro" id="IPR020845">
    <property type="entry name" value="AMP-binding_CS"/>
</dbReference>
<protein>
    <submittedName>
        <fullName evidence="2">Feruloyl-CoA synthase</fullName>
    </submittedName>
</protein>
<dbReference type="Pfam" id="PF00501">
    <property type="entry name" value="AMP-binding"/>
    <property type="match status" value="1"/>
</dbReference>
<dbReference type="GO" id="GO:0016405">
    <property type="term" value="F:CoA-ligase activity"/>
    <property type="evidence" value="ECO:0007669"/>
    <property type="project" value="TreeGrafter"/>
</dbReference>
<evidence type="ECO:0000313" key="2">
    <source>
        <dbReference type="EMBL" id="KHQ50887.1"/>
    </source>
</evidence>
<reference evidence="2 3" key="1">
    <citation type="submission" date="2014-10" db="EMBL/GenBank/DDBJ databases">
        <title>Genome sequence of Ponticoccus sp. strain UMTAT08 isolated from clonal culture of toxic dinoflagellate Alexandrium tamiyavanichii.</title>
        <authorList>
            <person name="Gan H.Y."/>
            <person name="Muhd D.-D."/>
            <person name="Mohd Noor M.E."/>
            <person name="Yeong Y.S."/>
            <person name="Usup G."/>
        </authorList>
    </citation>
    <scope>NUCLEOTIDE SEQUENCE [LARGE SCALE GENOMIC DNA]</scope>
    <source>
        <strain evidence="2 3">UMTAT08</strain>
    </source>
</reference>
<dbReference type="Proteomes" id="UP000030960">
    <property type="component" value="Unassembled WGS sequence"/>
</dbReference>
<dbReference type="InterPro" id="IPR000873">
    <property type="entry name" value="AMP-dep_synth/lig_dom"/>
</dbReference>